<accession>A0ABV6GQY0</accession>
<evidence type="ECO:0000313" key="3">
    <source>
        <dbReference type="Proteomes" id="UP001589785"/>
    </source>
</evidence>
<gene>
    <name evidence="2" type="ORF">ACFFHQ_05375</name>
</gene>
<feature type="transmembrane region" description="Helical" evidence="1">
    <location>
        <begin position="63"/>
        <end position="85"/>
    </location>
</feature>
<dbReference type="RefSeq" id="WP_066227316.1">
    <property type="nucleotide sequence ID" value="NZ_JBHLVN010000024.1"/>
</dbReference>
<feature type="transmembrane region" description="Helical" evidence="1">
    <location>
        <begin position="211"/>
        <end position="232"/>
    </location>
</feature>
<feature type="transmembrane region" description="Helical" evidence="1">
    <location>
        <begin position="151"/>
        <end position="173"/>
    </location>
</feature>
<feature type="transmembrane region" description="Helical" evidence="1">
    <location>
        <begin position="21"/>
        <end position="43"/>
    </location>
</feature>
<reference evidence="2 3" key="1">
    <citation type="submission" date="2024-09" db="EMBL/GenBank/DDBJ databases">
        <authorList>
            <person name="Sun Q."/>
            <person name="Mori K."/>
        </authorList>
    </citation>
    <scope>NUCLEOTIDE SEQUENCE [LARGE SCALE GENOMIC DNA]</scope>
    <source>
        <strain evidence="2 3">CCM 7224</strain>
    </source>
</reference>
<evidence type="ECO:0000256" key="1">
    <source>
        <dbReference type="SAM" id="Phobius"/>
    </source>
</evidence>
<sequence length="246" mass="28450">MKMFSRQNVFFVWQDLMLQRAVLKIILGVMALLMVAGIFPLGMVTVGKWHSLKDFILLYRYEFFHLPAFLFLLGSALQTNAWVVLRRYRTRRQIGLHKALLVIVLAGGVSLWVAAVGGLCTTFAKYIIYPNIQNVHAAFLYVPHSGDKSSFPYFLVMYFFITAIYGLLFIAFIDFGWNRFFAFVAVIILAILDMFTVHMLPYLFYISERTAPVWTILLLIMMMVVLVYIICLSSSQKNYYVQDDLL</sequence>
<name>A0ABV6GQY0_9BACL</name>
<keyword evidence="3" id="KW-1185">Reference proteome</keyword>
<keyword evidence="1" id="KW-0472">Membrane</keyword>
<organism evidence="2 3">
    <name type="scientific">Geobacillus jurassicus</name>
    <dbReference type="NCBI Taxonomy" id="235932"/>
    <lineage>
        <taxon>Bacteria</taxon>
        <taxon>Bacillati</taxon>
        <taxon>Bacillota</taxon>
        <taxon>Bacilli</taxon>
        <taxon>Bacillales</taxon>
        <taxon>Anoxybacillaceae</taxon>
        <taxon>Geobacillus</taxon>
    </lineage>
</organism>
<dbReference type="EMBL" id="JBHLVN010000024">
    <property type="protein sequence ID" value="MFC0296902.1"/>
    <property type="molecule type" value="Genomic_DNA"/>
</dbReference>
<comment type="caution">
    <text evidence="2">The sequence shown here is derived from an EMBL/GenBank/DDBJ whole genome shotgun (WGS) entry which is preliminary data.</text>
</comment>
<evidence type="ECO:0008006" key="4">
    <source>
        <dbReference type="Google" id="ProtNLM"/>
    </source>
</evidence>
<feature type="transmembrane region" description="Helical" evidence="1">
    <location>
        <begin position="97"/>
        <end position="124"/>
    </location>
</feature>
<proteinExistence type="predicted"/>
<keyword evidence="1" id="KW-1133">Transmembrane helix</keyword>
<protein>
    <recommendedName>
        <fullName evidence="4">Permease</fullName>
    </recommendedName>
</protein>
<dbReference type="Proteomes" id="UP001589785">
    <property type="component" value="Unassembled WGS sequence"/>
</dbReference>
<evidence type="ECO:0000313" key="2">
    <source>
        <dbReference type="EMBL" id="MFC0296902.1"/>
    </source>
</evidence>
<feature type="transmembrane region" description="Helical" evidence="1">
    <location>
        <begin position="180"/>
        <end position="205"/>
    </location>
</feature>
<keyword evidence="1" id="KW-0812">Transmembrane</keyword>